<keyword evidence="4" id="KW-0671">Queuosine biosynthesis</keyword>
<evidence type="ECO:0000259" key="5">
    <source>
        <dbReference type="Pfam" id="PF01702"/>
    </source>
</evidence>
<comment type="catalytic activity">
    <reaction evidence="4">
        <text>7-aminomethyl-7-carbaguanine + guanosine(34) in tRNA = 7-aminomethyl-7-carbaguanosine(34) in tRNA + guanine</text>
        <dbReference type="Rhea" id="RHEA:24104"/>
        <dbReference type="Rhea" id="RHEA-COMP:10341"/>
        <dbReference type="Rhea" id="RHEA-COMP:10342"/>
        <dbReference type="ChEBI" id="CHEBI:16235"/>
        <dbReference type="ChEBI" id="CHEBI:58703"/>
        <dbReference type="ChEBI" id="CHEBI:74269"/>
        <dbReference type="ChEBI" id="CHEBI:82833"/>
        <dbReference type="EC" id="2.4.2.29"/>
    </reaction>
</comment>
<feature type="region of interest" description="RNA binding; important for wobble base 34 recognition" evidence="4">
    <location>
        <begin position="284"/>
        <end position="288"/>
    </location>
</feature>
<comment type="similarity">
    <text evidence="4">Belongs to the queuine tRNA-ribosyltransferase family.</text>
</comment>
<feature type="binding site" evidence="4">
    <location>
        <position position="354"/>
    </location>
    <ligand>
        <name>Zn(2+)</name>
        <dbReference type="ChEBI" id="CHEBI:29105"/>
    </ligand>
</feature>
<evidence type="ECO:0000313" key="7">
    <source>
        <dbReference type="Proteomes" id="UP000178315"/>
    </source>
</evidence>
<comment type="function">
    <text evidence="4">Catalyzes the base-exchange of a guanine (G) residue with the queuine precursor 7-aminomethyl-7-deazaguanine (PreQ1) at position 34 (anticodon wobble position) in tRNAs with GU(N) anticodons (tRNA-Asp, -Asn, -His and -Tyr). Catalysis occurs through a double-displacement mechanism. The nucleophile active site attacks the C1' of nucleotide 34 to detach the guanine base from the RNA, forming a covalent enzyme-RNA intermediate. The proton acceptor active site deprotonates the incoming PreQ1, allowing a nucleophilic attack on the C1' of the ribose to form the product. After dissociation, two additional enzymatic reactions on the tRNA convert PreQ1 to queuine (Q), resulting in the hypermodified nucleoside queuosine (7-(((4,5-cis-dihydroxy-2-cyclopenten-1-yl)amino)methyl)-7-deazaguanosine).</text>
</comment>
<dbReference type="HAMAP" id="MF_00168">
    <property type="entry name" value="Q_tRNA_Tgt"/>
    <property type="match status" value="1"/>
</dbReference>
<dbReference type="GO" id="GO:0046872">
    <property type="term" value="F:metal ion binding"/>
    <property type="evidence" value="ECO:0007669"/>
    <property type="project" value="UniProtKB-KW"/>
</dbReference>
<dbReference type="PANTHER" id="PTHR46499">
    <property type="entry name" value="QUEUINE TRNA-RIBOSYLTRANSFERASE"/>
    <property type="match status" value="1"/>
</dbReference>
<feature type="active site" description="Nucleophile" evidence="4">
    <location>
        <position position="279"/>
    </location>
</feature>
<sequence>MSNFQIIQEDLSARARLAYLRTDHGVIETPVFMPVATQAVFKGGLDSDDARSIGAPIILANTYHLYLRGAVPIIKRAGGLHKFMNWDRPILTDSGGFQVWSLGKGARKNSLCKIDDDGATFVSHLDGNAHRFTPEIAVQIQHDLGADIIMAFDEASDEASSYSYTKEAMDRTHKWAERCIAAMSNYKSQITNRQLLFGIIQGGRFKTLRKKSARIISSMNFDGVAIGGESIGYNMKRTAEILEYLAPQIPKEKPIYAMGVGFSPADFFTVIERGVDMFDCVAPARIARHGLLYSKGAGSKRGHRINLMNARYKDDFSRVCDWCDCRVCVTYTRAYLRHLFKADEMTAFRLATIHNLRFMLKVMEEIRASLKDREFARLKREWILRA</sequence>
<evidence type="ECO:0000256" key="4">
    <source>
        <dbReference type="HAMAP-Rule" id="MF_00168"/>
    </source>
</evidence>
<dbReference type="EMBL" id="MHJU01000039">
    <property type="protein sequence ID" value="OGY72266.1"/>
    <property type="molecule type" value="Genomic_DNA"/>
</dbReference>
<feature type="binding site" evidence="4">
    <location>
        <position position="328"/>
    </location>
    <ligand>
        <name>Zn(2+)</name>
        <dbReference type="ChEBI" id="CHEBI:29105"/>
    </ligand>
</feature>
<comment type="caution">
    <text evidence="4">Lacks conserved residue(s) required for the propagation of feature annotation.</text>
</comment>
<feature type="binding site" evidence="4">
    <location>
        <position position="201"/>
    </location>
    <ligand>
        <name>substrate</name>
    </ligand>
</feature>
<feature type="binding site" evidence="4">
    <location>
        <begin position="93"/>
        <end position="97"/>
    </location>
    <ligand>
        <name>substrate</name>
    </ligand>
</feature>
<dbReference type="Proteomes" id="UP000178315">
    <property type="component" value="Unassembled WGS sequence"/>
</dbReference>
<keyword evidence="3 4" id="KW-0819">tRNA processing</keyword>
<dbReference type="GO" id="GO:0008616">
    <property type="term" value="P:tRNA queuosine(34) biosynthetic process"/>
    <property type="evidence" value="ECO:0007669"/>
    <property type="project" value="UniProtKB-UniRule"/>
</dbReference>
<dbReference type="GO" id="GO:0008479">
    <property type="term" value="F:tRNA-guanosine(34) queuine transglycosylase activity"/>
    <property type="evidence" value="ECO:0007669"/>
    <property type="project" value="UniProtKB-UniRule"/>
</dbReference>
<proteinExistence type="inferred from homology"/>
<reference evidence="6 7" key="1">
    <citation type="journal article" date="2016" name="Nat. Commun.">
        <title>Thousands of microbial genomes shed light on interconnected biogeochemical processes in an aquifer system.</title>
        <authorList>
            <person name="Anantharaman K."/>
            <person name="Brown C.T."/>
            <person name="Hug L.A."/>
            <person name="Sharon I."/>
            <person name="Castelle C.J."/>
            <person name="Probst A.J."/>
            <person name="Thomas B.C."/>
            <person name="Singh A."/>
            <person name="Wilkins M.J."/>
            <person name="Karaoz U."/>
            <person name="Brodie E.L."/>
            <person name="Williams K.H."/>
            <person name="Hubbard S.S."/>
            <person name="Banfield J.F."/>
        </authorList>
    </citation>
    <scope>NUCLEOTIDE SEQUENCE [LARGE SCALE GENOMIC DNA]</scope>
</reference>
<feature type="binding site" evidence="4">
    <location>
        <position position="228"/>
    </location>
    <ligand>
        <name>substrate</name>
    </ligand>
</feature>
<keyword evidence="2 4" id="KW-0808">Transferase</keyword>
<evidence type="ECO:0000256" key="3">
    <source>
        <dbReference type="ARBA" id="ARBA00022694"/>
    </source>
</evidence>
<evidence type="ECO:0000256" key="2">
    <source>
        <dbReference type="ARBA" id="ARBA00022679"/>
    </source>
</evidence>
<dbReference type="Gene3D" id="3.20.20.105">
    <property type="entry name" value="Queuine tRNA-ribosyltransferase-like"/>
    <property type="match status" value="1"/>
</dbReference>
<name>A0A1G2A715_9BACT</name>
<dbReference type="Pfam" id="PF01702">
    <property type="entry name" value="TGT"/>
    <property type="match status" value="1"/>
</dbReference>
<dbReference type="InterPro" id="IPR002616">
    <property type="entry name" value="tRNA_ribo_trans-like"/>
</dbReference>
<dbReference type="AlphaFoldDB" id="A0A1G2A715"/>
<evidence type="ECO:0000313" key="6">
    <source>
        <dbReference type="EMBL" id="OGY72266.1"/>
    </source>
</evidence>
<dbReference type="SUPFAM" id="SSF51713">
    <property type="entry name" value="tRNA-guanine transglycosylase"/>
    <property type="match status" value="1"/>
</dbReference>
<feature type="binding site" evidence="4">
    <location>
        <position position="323"/>
    </location>
    <ligand>
        <name>Zn(2+)</name>
        <dbReference type="ChEBI" id="CHEBI:29105"/>
    </ligand>
</feature>
<feature type="active site" description="Proton acceptor" evidence="4">
    <location>
        <position position="93"/>
    </location>
</feature>
<dbReference type="EC" id="2.4.2.29" evidence="4"/>
<dbReference type="UniPathway" id="UPA00392"/>
<comment type="pathway">
    <text evidence="4">tRNA modification; tRNA-queuosine biosynthesis.</text>
</comment>
<dbReference type="PANTHER" id="PTHR46499:SF1">
    <property type="entry name" value="QUEUINE TRNA-RIBOSYLTRANSFERASE"/>
    <property type="match status" value="1"/>
</dbReference>
<dbReference type="GO" id="GO:0005829">
    <property type="term" value="C:cytosol"/>
    <property type="evidence" value="ECO:0007669"/>
    <property type="project" value="TreeGrafter"/>
</dbReference>
<comment type="caution">
    <text evidence="6">The sequence shown here is derived from an EMBL/GenBank/DDBJ whole genome shotgun (WGS) entry which is preliminary data.</text>
</comment>
<keyword evidence="4" id="KW-0479">Metal-binding</keyword>
<protein>
    <recommendedName>
        <fullName evidence="4">Queuine tRNA-ribosyltransferase</fullName>
        <ecNumber evidence="4">2.4.2.29</ecNumber>
    </recommendedName>
    <alternativeName>
        <fullName evidence="4">Guanine insertion enzyme</fullName>
    </alternativeName>
    <alternativeName>
        <fullName evidence="4">tRNA-guanine transglycosylase</fullName>
    </alternativeName>
</protein>
<keyword evidence="4" id="KW-0862">Zinc</keyword>
<dbReference type="NCBIfam" id="TIGR00430">
    <property type="entry name" value="Q_tRNA_tgt"/>
    <property type="match status" value="1"/>
</dbReference>
<comment type="cofactor">
    <cofactor evidence="4">
        <name>Zn(2+)</name>
        <dbReference type="ChEBI" id="CHEBI:29105"/>
    </cofactor>
    <text evidence="4">Binds 1 zinc ion per subunit.</text>
</comment>
<dbReference type="InterPro" id="IPR004803">
    <property type="entry name" value="TGT"/>
</dbReference>
<dbReference type="InterPro" id="IPR050076">
    <property type="entry name" value="ArchSynthase1/Queuine_TRR"/>
</dbReference>
<gene>
    <name evidence="4" type="primary">tgt</name>
    <name evidence="6" type="ORF">A3H61_01490</name>
</gene>
<feature type="binding site" evidence="4">
    <location>
        <position position="325"/>
    </location>
    <ligand>
        <name>Zn(2+)</name>
        <dbReference type="ChEBI" id="CHEBI:29105"/>
    </ligand>
</feature>
<comment type="subunit">
    <text evidence="4">Homodimer. Within each dimer, one monomer is responsible for RNA recognition and catalysis, while the other monomer binds to the replacement base PreQ1.</text>
</comment>
<dbReference type="NCBIfam" id="TIGR00449">
    <property type="entry name" value="tgt_general"/>
    <property type="match status" value="1"/>
</dbReference>
<feature type="domain" description="tRNA-guanine(15) transglycosylase-like" evidence="5">
    <location>
        <begin position="14"/>
        <end position="383"/>
    </location>
</feature>
<accession>A0A1G2A715</accession>
<dbReference type="InterPro" id="IPR036511">
    <property type="entry name" value="TGT-like_sf"/>
</dbReference>
<evidence type="ECO:0000256" key="1">
    <source>
        <dbReference type="ARBA" id="ARBA00022676"/>
    </source>
</evidence>
<feature type="binding site" evidence="4">
    <location>
        <position position="153"/>
    </location>
    <ligand>
        <name>substrate</name>
    </ligand>
</feature>
<keyword evidence="1 4" id="KW-0328">Glycosyltransferase</keyword>
<organism evidence="6 7">
    <name type="scientific">Candidatus Jacksonbacteria bacterium RIFCSPLOWO2_02_FULL_44_20</name>
    <dbReference type="NCBI Taxonomy" id="1798460"/>
    <lineage>
        <taxon>Bacteria</taxon>
        <taxon>Candidatus Jacksoniibacteriota</taxon>
    </lineage>
</organism>